<dbReference type="Proteomes" id="UP000626092">
    <property type="component" value="Unassembled WGS sequence"/>
</dbReference>
<gene>
    <name evidence="1" type="ORF">RHSIM_Rhsim07G0177600</name>
</gene>
<sequence>MCARRFPGSQGKNKLILRLMEQLVYPNPAAYRDKLIRFSALNHTSYSEFNAEYGGIKSTSNQPLTLAKSGSEDQVQQGSGPSNALALPGTLNCFSMSFFEFDMKIITL</sequence>
<accession>A0A834GT85</accession>
<reference evidence="1" key="1">
    <citation type="submission" date="2019-11" db="EMBL/GenBank/DDBJ databases">
        <authorList>
            <person name="Liu Y."/>
            <person name="Hou J."/>
            <person name="Li T.-Q."/>
            <person name="Guan C.-H."/>
            <person name="Wu X."/>
            <person name="Wu H.-Z."/>
            <person name="Ling F."/>
            <person name="Zhang R."/>
            <person name="Shi X.-G."/>
            <person name="Ren J.-P."/>
            <person name="Chen E.-F."/>
            <person name="Sun J.-M."/>
        </authorList>
    </citation>
    <scope>NUCLEOTIDE SEQUENCE</scope>
    <source>
        <strain evidence="1">Adult_tree_wgs_1</strain>
        <tissue evidence="1">Leaves</tissue>
    </source>
</reference>
<dbReference type="OrthoDB" id="196847at2759"/>
<keyword evidence="2" id="KW-1185">Reference proteome</keyword>
<evidence type="ECO:0000313" key="2">
    <source>
        <dbReference type="Proteomes" id="UP000626092"/>
    </source>
</evidence>
<organism evidence="1 2">
    <name type="scientific">Rhododendron simsii</name>
    <name type="common">Sims's rhododendron</name>
    <dbReference type="NCBI Taxonomy" id="118357"/>
    <lineage>
        <taxon>Eukaryota</taxon>
        <taxon>Viridiplantae</taxon>
        <taxon>Streptophyta</taxon>
        <taxon>Embryophyta</taxon>
        <taxon>Tracheophyta</taxon>
        <taxon>Spermatophyta</taxon>
        <taxon>Magnoliopsida</taxon>
        <taxon>eudicotyledons</taxon>
        <taxon>Gunneridae</taxon>
        <taxon>Pentapetalae</taxon>
        <taxon>asterids</taxon>
        <taxon>Ericales</taxon>
        <taxon>Ericaceae</taxon>
        <taxon>Ericoideae</taxon>
        <taxon>Rhodoreae</taxon>
        <taxon>Rhododendron</taxon>
    </lineage>
</organism>
<comment type="caution">
    <text evidence="1">The sequence shown here is derived from an EMBL/GenBank/DDBJ whole genome shotgun (WGS) entry which is preliminary data.</text>
</comment>
<dbReference type="AlphaFoldDB" id="A0A834GT85"/>
<protein>
    <submittedName>
        <fullName evidence="1">Uncharacterized protein</fullName>
    </submittedName>
</protein>
<evidence type="ECO:0000313" key="1">
    <source>
        <dbReference type="EMBL" id="KAF7138776.1"/>
    </source>
</evidence>
<dbReference type="EMBL" id="WJXA01000007">
    <property type="protein sequence ID" value="KAF7138776.1"/>
    <property type="molecule type" value="Genomic_DNA"/>
</dbReference>
<proteinExistence type="predicted"/>
<name>A0A834GT85_RHOSS</name>